<comment type="caution">
    <text evidence="2">The sequence shown here is derived from an EMBL/GenBank/DDBJ whole genome shotgun (WGS) entry which is preliminary data.</text>
</comment>
<proteinExistence type="predicted"/>
<feature type="region of interest" description="Disordered" evidence="1">
    <location>
        <begin position="112"/>
        <end position="189"/>
    </location>
</feature>
<evidence type="ECO:0000256" key="1">
    <source>
        <dbReference type="SAM" id="MobiDB-lite"/>
    </source>
</evidence>
<reference evidence="2 3" key="1">
    <citation type="journal article" date="2014" name="Genome Announc.">
        <title>Trypanosoma cruzi Clone Dm28c Draft Genome Sequence.</title>
        <authorList>
            <person name="Grisard E.C."/>
            <person name="Teixeira S.M."/>
            <person name="de Almeida L.G."/>
            <person name="Stoco P.H."/>
            <person name="Gerber A.L."/>
            <person name="Talavera-Lopez C."/>
            <person name="Lima O.C."/>
            <person name="Andersson B."/>
            <person name="de Vasconcelos A.T."/>
        </authorList>
    </citation>
    <scope>NUCLEOTIDE SEQUENCE [LARGE SCALE GENOMIC DNA]</scope>
    <source>
        <strain evidence="2 3">Dm28c</strain>
    </source>
</reference>
<dbReference type="AlphaFoldDB" id="V5CZI7"/>
<evidence type="ECO:0008006" key="4">
    <source>
        <dbReference type="Google" id="ProtNLM"/>
    </source>
</evidence>
<dbReference type="EMBL" id="AYLP01000430">
    <property type="protein sequence ID" value="ESS60621.1"/>
    <property type="molecule type" value="Genomic_DNA"/>
</dbReference>
<name>V5CZI7_TRYCR</name>
<evidence type="ECO:0000313" key="2">
    <source>
        <dbReference type="EMBL" id="ESS60621.1"/>
    </source>
</evidence>
<dbReference type="VEuPathDB" id="TriTrypDB:TCDM_11841"/>
<organism evidence="2 3">
    <name type="scientific">Trypanosoma cruzi Dm28c</name>
    <dbReference type="NCBI Taxonomy" id="1416333"/>
    <lineage>
        <taxon>Eukaryota</taxon>
        <taxon>Discoba</taxon>
        <taxon>Euglenozoa</taxon>
        <taxon>Kinetoplastea</taxon>
        <taxon>Metakinetoplastina</taxon>
        <taxon>Trypanosomatida</taxon>
        <taxon>Trypanosomatidae</taxon>
        <taxon>Trypanosoma</taxon>
        <taxon>Schizotrypanum</taxon>
    </lineage>
</organism>
<accession>V5CZI7</accession>
<evidence type="ECO:0000313" key="3">
    <source>
        <dbReference type="Proteomes" id="UP000017861"/>
    </source>
</evidence>
<feature type="compositionally biased region" description="Basic residues" evidence="1">
    <location>
        <begin position="138"/>
        <end position="148"/>
    </location>
</feature>
<feature type="compositionally biased region" description="Polar residues" evidence="1">
    <location>
        <begin position="117"/>
        <end position="126"/>
    </location>
</feature>
<sequence length="189" mass="20944">MDFGLANDPAQATRITNRNVSFPDVAAYRVLRVTHWQSTPCMDSDHCLISYSVGMDDGTPRIANTLPRRKKATFALRKADRPGFISLCETFLAAASTCLEIRSGIVRAAERHIPRGSRNSPNQSGRTKWYKPSPPQKQHTKHTRRLTRRQPASSRINPKSGETKSSLTPWLHYASGSPCGKIGASSSPR</sequence>
<dbReference type="Proteomes" id="UP000017861">
    <property type="component" value="Unassembled WGS sequence"/>
</dbReference>
<protein>
    <recommendedName>
        <fullName evidence="4">Endonuclease/exonuclease/phosphatase domain-containing protein</fullName>
    </recommendedName>
</protein>
<dbReference type="OrthoDB" id="10443456at2759"/>
<gene>
    <name evidence="2" type="ORF">TCDM_11841</name>
</gene>